<dbReference type="PROSITE" id="PS50835">
    <property type="entry name" value="IG_LIKE"/>
    <property type="match status" value="1"/>
</dbReference>
<dbReference type="InterPro" id="IPR036179">
    <property type="entry name" value="Ig-like_dom_sf"/>
</dbReference>
<dbReference type="OMA" id="MYSGRIS"/>
<dbReference type="GO" id="GO:0050863">
    <property type="term" value="P:regulation of T cell activation"/>
    <property type="evidence" value="ECO:0007669"/>
    <property type="project" value="UniProtKB-ARBA"/>
</dbReference>
<comment type="subcellular location">
    <subcellularLocation>
        <location evidence="1">Membrane</location>
    </subcellularLocation>
</comment>
<evidence type="ECO:0000313" key="10">
    <source>
        <dbReference type="Ensembl" id="ENSCSEP00000004198.1"/>
    </source>
</evidence>
<dbReference type="GeneTree" id="ENSGT01120000271914"/>
<dbReference type="Proteomes" id="UP000265120">
    <property type="component" value="Chromosome 1"/>
</dbReference>
<dbReference type="FunFam" id="2.60.40.10:FF:000142">
    <property type="entry name" value="V-set domain-containing T-cell activation inhibitor 1"/>
    <property type="match status" value="1"/>
</dbReference>
<dbReference type="Gene3D" id="2.60.40.10">
    <property type="entry name" value="Immunoglobulins"/>
    <property type="match status" value="2"/>
</dbReference>
<reference evidence="10 11" key="1">
    <citation type="journal article" date="2014" name="Nat. Genet.">
        <title>Whole-genome sequence of a flatfish provides insights into ZW sex chromosome evolution and adaptation to a benthic lifestyle.</title>
        <authorList>
            <person name="Chen S."/>
            <person name="Zhang G."/>
            <person name="Shao C."/>
            <person name="Huang Q."/>
            <person name="Liu G."/>
            <person name="Zhang P."/>
            <person name="Song W."/>
            <person name="An N."/>
            <person name="Chalopin D."/>
            <person name="Volff J.N."/>
            <person name="Hong Y."/>
            <person name="Li Q."/>
            <person name="Sha Z."/>
            <person name="Zhou H."/>
            <person name="Xie M."/>
            <person name="Yu Q."/>
            <person name="Liu Y."/>
            <person name="Xiang H."/>
            <person name="Wang N."/>
            <person name="Wu K."/>
            <person name="Yang C."/>
            <person name="Zhou Q."/>
            <person name="Liao X."/>
            <person name="Yang L."/>
            <person name="Hu Q."/>
            <person name="Zhang J."/>
            <person name="Meng L."/>
            <person name="Jin L."/>
            <person name="Tian Y."/>
            <person name="Lian J."/>
            <person name="Yang J."/>
            <person name="Miao G."/>
            <person name="Liu S."/>
            <person name="Liang Z."/>
            <person name="Yan F."/>
            <person name="Li Y."/>
            <person name="Sun B."/>
            <person name="Zhang H."/>
            <person name="Zhang J."/>
            <person name="Zhu Y."/>
            <person name="Du M."/>
            <person name="Zhao Y."/>
            <person name="Schartl M."/>
            <person name="Tang Q."/>
            <person name="Wang J."/>
        </authorList>
    </citation>
    <scope>NUCLEOTIDE SEQUENCE</scope>
</reference>
<dbReference type="InterPro" id="IPR003599">
    <property type="entry name" value="Ig_sub"/>
</dbReference>
<dbReference type="STRING" id="244447.ENSCSEP00000004198"/>
<dbReference type="InterPro" id="IPR053896">
    <property type="entry name" value="BTN3A2-like_Ig-C"/>
</dbReference>
<dbReference type="GO" id="GO:0009897">
    <property type="term" value="C:external side of plasma membrane"/>
    <property type="evidence" value="ECO:0007669"/>
    <property type="project" value="TreeGrafter"/>
</dbReference>
<dbReference type="GO" id="GO:1903037">
    <property type="term" value="P:regulation of leukocyte cell-cell adhesion"/>
    <property type="evidence" value="ECO:0007669"/>
    <property type="project" value="UniProtKB-ARBA"/>
</dbReference>
<dbReference type="Ensembl" id="ENSCSET00000004253.1">
    <property type="protein sequence ID" value="ENSCSEP00000004198.1"/>
    <property type="gene ID" value="ENSCSEG00000002737.1"/>
</dbReference>
<dbReference type="PANTHER" id="PTHR24100:SF149">
    <property type="entry name" value="BG-LIKE ANTIGEN 1-RELATED"/>
    <property type="match status" value="1"/>
</dbReference>
<feature type="transmembrane region" description="Helical" evidence="7">
    <location>
        <begin position="245"/>
        <end position="268"/>
    </location>
</feature>
<evidence type="ECO:0000259" key="9">
    <source>
        <dbReference type="PROSITE" id="PS50835"/>
    </source>
</evidence>
<dbReference type="GO" id="GO:0005102">
    <property type="term" value="F:signaling receptor binding"/>
    <property type="evidence" value="ECO:0007669"/>
    <property type="project" value="TreeGrafter"/>
</dbReference>
<protein>
    <recommendedName>
        <fullName evidence="9">Ig-like domain-containing protein</fullName>
    </recommendedName>
</protein>
<reference evidence="10" key="3">
    <citation type="submission" date="2025-09" db="UniProtKB">
        <authorList>
            <consortium name="Ensembl"/>
        </authorList>
    </citation>
    <scope>IDENTIFICATION</scope>
</reference>
<keyword evidence="7" id="KW-1133">Transmembrane helix</keyword>
<keyword evidence="5" id="KW-0325">Glycoprotein</keyword>
<dbReference type="Pfam" id="PF07686">
    <property type="entry name" value="V-set"/>
    <property type="match status" value="1"/>
</dbReference>
<feature type="domain" description="Ig-like" evidence="9">
    <location>
        <begin position="24"/>
        <end position="140"/>
    </location>
</feature>
<dbReference type="GO" id="GO:0050852">
    <property type="term" value="P:T cell receptor signaling pathway"/>
    <property type="evidence" value="ECO:0007669"/>
    <property type="project" value="TreeGrafter"/>
</dbReference>
<dbReference type="SUPFAM" id="SSF49899">
    <property type="entry name" value="Concanavalin A-like lectins/glucanases"/>
    <property type="match status" value="1"/>
</dbReference>
<evidence type="ECO:0000256" key="7">
    <source>
        <dbReference type="SAM" id="Phobius"/>
    </source>
</evidence>
<evidence type="ECO:0000256" key="8">
    <source>
        <dbReference type="SAM" id="SignalP"/>
    </source>
</evidence>
<evidence type="ECO:0000256" key="2">
    <source>
        <dbReference type="ARBA" id="ARBA00022729"/>
    </source>
</evidence>
<keyword evidence="2 8" id="KW-0732">Signal</keyword>
<keyword evidence="11" id="KW-1185">Reference proteome</keyword>
<dbReference type="InterPro" id="IPR013320">
    <property type="entry name" value="ConA-like_dom_sf"/>
</dbReference>
<dbReference type="InterPro" id="IPR050504">
    <property type="entry name" value="IgSF_BTN/MOG"/>
</dbReference>
<keyword evidence="6" id="KW-0393">Immunoglobulin domain</keyword>
<name>A0A3P8ULX6_CYNSE</name>
<evidence type="ECO:0000256" key="5">
    <source>
        <dbReference type="ARBA" id="ARBA00023180"/>
    </source>
</evidence>
<proteinExistence type="predicted"/>
<dbReference type="SMART" id="SM00409">
    <property type="entry name" value="IG"/>
    <property type="match status" value="1"/>
</dbReference>
<evidence type="ECO:0000256" key="3">
    <source>
        <dbReference type="ARBA" id="ARBA00023136"/>
    </source>
</evidence>
<evidence type="ECO:0000256" key="6">
    <source>
        <dbReference type="ARBA" id="ARBA00023319"/>
    </source>
</evidence>
<evidence type="ECO:0000256" key="1">
    <source>
        <dbReference type="ARBA" id="ARBA00004370"/>
    </source>
</evidence>
<accession>A0A3P8ULX6</accession>
<evidence type="ECO:0000313" key="11">
    <source>
        <dbReference type="Proteomes" id="UP000265120"/>
    </source>
</evidence>
<dbReference type="InterPro" id="IPR043136">
    <property type="entry name" value="B30.2/SPRY_sf"/>
</dbReference>
<reference evidence="10" key="2">
    <citation type="submission" date="2025-08" db="UniProtKB">
        <authorList>
            <consortium name="Ensembl"/>
        </authorList>
    </citation>
    <scope>IDENTIFICATION</scope>
</reference>
<dbReference type="AlphaFoldDB" id="A0A3P8ULX6"/>
<dbReference type="GO" id="GO:0001817">
    <property type="term" value="P:regulation of cytokine production"/>
    <property type="evidence" value="ECO:0007669"/>
    <property type="project" value="TreeGrafter"/>
</dbReference>
<dbReference type="SUPFAM" id="SSF48726">
    <property type="entry name" value="Immunoglobulin"/>
    <property type="match status" value="1"/>
</dbReference>
<feature type="signal peptide" evidence="8">
    <location>
        <begin position="1"/>
        <end position="21"/>
    </location>
</feature>
<keyword evidence="7" id="KW-0812">Transmembrane</keyword>
<feature type="chain" id="PRO_5018079874" description="Ig-like domain-containing protein" evidence="8">
    <location>
        <begin position="22"/>
        <end position="406"/>
    </location>
</feature>
<keyword evidence="3 7" id="KW-0472">Membrane</keyword>
<dbReference type="InterPro" id="IPR007110">
    <property type="entry name" value="Ig-like_dom"/>
</dbReference>
<dbReference type="PANTHER" id="PTHR24100">
    <property type="entry name" value="BUTYROPHILIN"/>
    <property type="match status" value="1"/>
</dbReference>
<dbReference type="InterPro" id="IPR013783">
    <property type="entry name" value="Ig-like_fold"/>
</dbReference>
<organism evidence="10 11">
    <name type="scientific">Cynoglossus semilaevis</name>
    <name type="common">Tongue sole</name>
    <dbReference type="NCBI Taxonomy" id="244447"/>
    <lineage>
        <taxon>Eukaryota</taxon>
        <taxon>Metazoa</taxon>
        <taxon>Chordata</taxon>
        <taxon>Craniata</taxon>
        <taxon>Vertebrata</taxon>
        <taxon>Euteleostomi</taxon>
        <taxon>Actinopterygii</taxon>
        <taxon>Neopterygii</taxon>
        <taxon>Teleostei</taxon>
        <taxon>Neoteleostei</taxon>
        <taxon>Acanthomorphata</taxon>
        <taxon>Carangaria</taxon>
        <taxon>Pleuronectiformes</taxon>
        <taxon>Pleuronectoidei</taxon>
        <taxon>Cynoglossidae</taxon>
        <taxon>Cynoglossinae</taxon>
        <taxon>Cynoglossus</taxon>
    </lineage>
</organism>
<evidence type="ECO:0000256" key="4">
    <source>
        <dbReference type="ARBA" id="ARBA00023157"/>
    </source>
</evidence>
<sequence>MQAIIHMRLLGALLFLSVAAAASKNFVTLVSSPVLAQYGQPTILPCWLDPPQRAEALEIRWYQDENYDAPIILYNSKKLSVEGDTDRVMFGEKDSNSKGLATGDVSLRFSNITIKDEGNYTCYVSSDQGYDRGSVSLRVTKTGSKPVLSVQWLGENQANVSCESDSWYPQPRLRWLDHKERTKELAPRSLLHSSTSAGSVSVHSWLLVSGFSRVSCSVGVSGESVKEAIIHLQGNLPVDEGLGSLSVGLLTFCVLLLLVLAIIAVVFLRKRVCRRIKHKTEESEQILSSTEMEKLLTNRETQPCYENITLEATDNLVVKDVEDGVIVRDKSGVQFPDGTEVTFCTAIKGKHGFSEGKHYWEVSLQRPNLDVKKSWWIGLTNAEEQNTFRRLFLQNVHKCRRTEHIL</sequence>
<dbReference type="InParanoid" id="A0A3P8ULX6"/>
<dbReference type="InterPro" id="IPR013106">
    <property type="entry name" value="Ig_V-set"/>
</dbReference>
<dbReference type="Gene3D" id="2.60.120.920">
    <property type="match status" value="1"/>
</dbReference>
<dbReference type="Pfam" id="PF22705">
    <property type="entry name" value="C2-set_3"/>
    <property type="match status" value="1"/>
</dbReference>
<keyword evidence="4" id="KW-1015">Disulfide bond</keyword>